<reference evidence="1" key="2">
    <citation type="submission" date="2020-02" db="EMBL/GenBank/DDBJ databases">
        <authorList>
            <consortium name="NCBI Pathogen Detection Project"/>
        </authorList>
    </citation>
    <scope>NUCLEOTIDE SEQUENCE</scope>
    <source>
        <strain evidence="1">MA.AU170 KAK-R</strain>
    </source>
</reference>
<evidence type="ECO:0000313" key="1">
    <source>
        <dbReference type="EMBL" id="HAF4525763.1"/>
    </source>
</evidence>
<gene>
    <name evidence="1" type="ORF">G8M86_001099</name>
</gene>
<dbReference type="EMBL" id="DAAVGD010000001">
    <property type="protein sequence ID" value="HAF4525763.1"/>
    <property type="molecule type" value="Genomic_DNA"/>
</dbReference>
<dbReference type="AlphaFoldDB" id="A0A747KC98"/>
<comment type="caution">
    <text evidence="1">The sequence shown here is derived from an EMBL/GenBank/DDBJ whole genome shotgun (WGS) entry which is preliminary data.</text>
</comment>
<organism evidence="1">
    <name type="scientific">Salmonella enterica</name>
    <name type="common">Salmonella choleraesuis</name>
    <dbReference type="NCBI Taxonomy" id="28901"/>
    <lineage>
        <taxon>Bacteria</taxon>
        <taxon>Pseudomonadati</taxon>
        <taxon>Pseudomonadota</taxon>
        <taxon>Gammaproteobacteria</taxon>
        <taxon>Enterobacterales</taxon>
        <taxon>Enterobacteriaceae</taxon>
        <taxon>Salmonella</taxon>
    </lineage>
</organism>
<proteinExistence type="predicted"/>
<sequence>MKQNNQITTPADELGNLSTVSTDVLRQELTRGLEITARHLYHLAKIWRELESRGEDLSDIRHGLLSYLPLIAGGKIIPEIVINYAGQKTLLAALAAMPLSVQRQIADTGYVDTVSDTGEMVAVPVASLRAAEISKIFDFNAGSVRSAQEQIAVKASEPGTPKRKPVTSIVGFDYQDGADLLVVSGKRVKISRALEAMAKRFPDEAEALLTVAGKFK</sequence>
<reference evidence="1" key="1">
    <citation type="journal article" date="2018" name="Genome Biol.">
        <title>SKESA: strategic k-mer extension for scrupulous assemblies.</title>
        <authorList>
            <person name="Souvorov A."/>
            <person name="Agarwala R."/>
            <person name="Lipman D.J."/>
        </authorList>
    </citation>
    <scope>NUCLEOTIDE SEQUENCE</scope>
    <source>
        <strain evidence="1">MA.AU170 KAK-R</strain>
    </source>
</reference>
<accession>A0A747KC98</accession>
<protein>
    <submittedName>
        <fullName evidence="1">Uncharacterized protein</fullName>
    </submittedName>
</protein>
<name>A0A747KC98_SALER</name>